<accession>A0A4R8HA66</accession>
<dbReference type="EMBL" id="SOEG01000008">
    <property type="protein sequence ID" value="TDX52198.1"/>
    <property type="molecule type" value="Genomic_DNA"/>
</dbReference>
<organism evidence="1 2">
    <name type="scientific">Orenia marismortui</name>
    <dbReference type="NCBI Taxonomy" id="46469"/>
    <lineage>
        <taxon>Bacteria</taxon>
        <taxon>Bacillati</taxon>
        <taxon>Bacillota</taxon>
        <taxon>Clostridia</taxon>
        <taxon>Halanaerobiales</taxon>
        <taxon>Halobacteroidaceae</taxon>
        <taxon>Orenia</taxon>
    </lineage>
</organism>
<proteinExistence type="predicted"/>
<keyword evidence="2" id="KW-1185">Reference proteome</keyword>
<protein>
    <submittedName>
        <fullName evidence="1">Uncharacterized protein</fullName>
    </submittedName>
</protein>
<dbReference type="Proteomes" id="UP000295832">
    <property type="component" value="Unassembled WGS sequence"/>
</dbReference>
<sequence>MIKYPKVKESVQRIITILGKLYNLSVVDLDYSESIKLYCEIIPQDKKHLKIKVWLTEENQLSIYEDINGGLEHKEYVSDMARYLEIVGKLDLGEIRIEKWDHKAKKYKIDKEILKNNCFACYYRTQRGFCDLLQNWHPRKESNSACAYWTKREELVI</sequence>
<gene>
    <name evidence="1" type="ORF">C7959_108120</name>
</gene>
<dbReference type="STRING" id="926561.GCA_000379025_02647"/>
<reference evidence="1 2" key="1">
    <citation type="submission" date="2019-03" db="EMBL/GenBank/DDBJ databases">
        <title>Subsurface microbial communities from deep shales in Ohio and West Virginia, USA.</title>
        <authorList>
            <person name="Wrighton K."/>
        </authorList>
    </citation>
    <scope>NUCLEOTIDE SEQUENCE [LARGE SCALE GENOMIC DNA]</scope>
    <source>
        <strain evidence="1 2">MSL 6dP</strain>
    </source>
</reference>
<name>A0A4R8HA66_9FIRM</name>
<comment type="caution">
    <text evidence="1">The sequence shown here is derived from an EMBL/GenBank/DDBJ whole genome shotgun (WGS) entry which is preliminary data.</text>
</comment>
<evidence type="ECO:0000313" key="1">
    <source>
        <dbReference type="EMBL" id="TDX52198.1"/>
    </source>
</evidence>
<evidence type="ECO:0000313" key="2">
    <source>
        <dbReference type="Proteomes" id="UP000295832"/>
    </source>
</evidence>
<dbReference type="AlphaFoldDB" id="A0A4R8HA66"/>
<dbReference type="RefSeq" id="WP_134116130.1">
    <property type="nucleotide sequence ID" value="NZ_SOEG01000008.1"/>
</dbReference>